<evidence type="ECO:0000256" key="3">
    <source>
        <dbReference type="ARBA" id="ARBA00022475"/>
    </source>
</evidence>
<feature type="transmembrane region" description="Helical" evidence="7">
    <location>
        <begin position="113"/>
        <end position="134"/>
    </location>
</feature>
<evidence type="ECO:0000256" key="5">
    <source>
        <dbReference type="ARBA" id="ARBA00022989"/>
    </source>
</evidence>
<dbReference type="OrthoDB" id="5447986at2"/>
<proteinExistence type="predicted"/>
<evidence type="ECO:0000256" key="4">
    <source>
        <dbReference type="ARBA" id="ARBA00022692"/>
    </source>
</evidence>
<keyword evidence="3" id="KW-1003">Cell membrane</keyword>
<dbReference type="GO" id="GO:0022857">
    <property type="term" value="F:transmembrane transporter activity"/>
    <property type="evidence" value="ECO:0007669"/>
    <property type="project" value="InterPro"/>
</dbReference>
<evidence type="ECO:0000256" key="7">
    <source>
        <dbReference type="SAM" id="Phobius"/>
    </source>
</evidence>
<evidence type="ECO:0000256" key="1">
    <source>
        <dbReference type="ARBA" id="ARBA00004651"/>
    </source>
</evidence>
<comment type="subcellular location">
    <subcellularLocation>
        <location evidence="1">Cell membrane</location>
        <topology evidence="1">Multi-pass membrane protein</topology>
    </subcellularLocation>
</comment>
<keyword evidence="4 7" id="KW-0812">Transmembrane</keyword>
<dbReference type="Pfam" id="PF04632">
    <property type="entry name" value="FUSC"/>
    <property type="match status" value="1"/>
</dbReference>
<dbReference type="STRING" id="1121449.SAMN02745704_01432"/>
<dbReference type="EMBL" id="FUYC01000004">
    <property type="protein sequence ID" value="SKA81037.1"/>
    <property type="molecule type" value="Genomic_DNA"/>
</dbReference>
<dbReference type="InterPro" id="IPR006726">
    <property type="entry name" value="PHBA_efflux_AaeB/fusaric-R"/>
</dbReference>
<gene>
    <name evidence="8" type="ORF">SAMN02745704_01432</name>
</gene>
<feature type="transmembrane region" description="Helical" evidence="7">
    <location>
        <begin position="87"/>
        <end position="107"/>
    </location>
</feature>
<accession>A0A1T4WV92</accession>
<name>A0A1T4WV92_9BACT</name>
<evidence type="ECO:0000313" key="8">
    <source>
        <dbReference type="EMBL" id="SKA81037.1"/>
    </source>
</evidence>
<dbReference type="AlphaFoldDB" id="A0A1T4WV92"/>
<evidence type="ECO:0000256" key="2">
    <source>
        <dbReference type="ARBA" id="ARBA00022448"/>
    </source>
</evidence>
<dbReference type="Proteomes" id="UP000190027">
    <property type="component" value="Unassembled WGS sequence"/>
</dbReference>
<dbReference type="RefSeq" id="WP_078716999.1">
    <property type="nucleotide sequence ID" value="NZ_FUYC01000004.1"/>
</dbReference>
<organism evidence="8 9">
    <name type="scientific">Paucidesulfovibrio gracilis DSM 16080</name>
    <dbReference type="NCBI Taxonomy" id="1121449"/>
    <lineage>
        <taxon>Bacteria</taxon>
        <taxon>Pseudomonadati</taxon>
        <taxon>Thermodesulfobacteriota</taxon>
        <taxon>Desulfovibrionia</taxon>
        <taxon>Desulfovibrionales</taxon>
        <taxon>Desulfovibrionaceae</taxon>
        <taxon>Paucidesulfovibrio</taxon>
    </lineage>
</organism>
<keyword evidence="9" id="KW-1185">Reference proteome</keyword>
<evidence type="ECO:0000313" key="9">
    <source>
        <dbReference type="Proteomes" id="UP000190027"/>
    </source>
</evidence>
<keyword evidence="6 7" id="KW-0472">Membrane</keyword>
<feature type="transmembrane region" description="Helical" evidence="7">
    <location>
        <begin position="21"/>
        <end position="42"/>
    </location>
</feature>
<feature type="transmembrane region" description="Helical" evidence="7">
    <location>
        <begin position="139"/>
        <end position="157"/>
    </location>
</feature>
<sequence length="354" mass="39176">MSFSFRRYLPTKQMMRHAFKTALAAYISLLVSDWVGLEYGYWAAISAVIVMQADLGGSIRMGLWRLMGTFVGALIGILCLTIYPASALLLSVGVFVVILICSSVPALRASFRIGGITVAIVVLGSPAEVTPFFVGMERFLEIAVGVFAAVFVSGLLWPSHAAGLLRTELSIQLLEAASLYRSALEHLLSGAPAVERKRLDKLLEMTRANRELLDKARKESAPFSGKRVQVLHRFVDTLERLTGHARALDRLARSLPRMGYHQEVREDLLVVVEALEGNLRHMAGELSKRPEAVVPKEIRPYIHRVEEHLLELRNSGVPKGYPLDAVANLYSLFEHLKALAREVAALREALVRGQ</sequence>
<dbReference type="PANTHER" id="PTHR30509">
    <property type="entry name" value="P-HYDROXYBENZOIC ACID EFFLUX PUMP SUBUNIT-RELATED"/>
    <property type="match status" value="1"/>
</dbReference>
<feature type="transmembrane region" description="Helical" evidence="7">
    <location>
        <begin position="62"/>
        <end position="80"/>
    </location>
</feature>
<dbReference type="PANTHER" id="PTHR30509:SF9">
    <property type="entry name" value="MULTIDRUG RESISTANCE PROTEIN MDTO"/>
    <property type="match status" value="1"/>
</dbReference>
<dbReference type="GO" id="GO:0005886">
    <property type="term" value="C:plasma membrane"/>
    <property type="evidence" value="ECO:0007669"/>
    <property type="project" value="UniProtKB-SubCell"/>
</dbReference>
<protein>
    <submittedName>
        <fullName evidence="8">Uncharacterized membrane protein YgaE, UPF0421/DUF939 family</fullName>
    </submittedName>
</protein>
<keyword evidence="2" id="KW-0813">Transport</keyword>
<reference evidence="8 9" key="1">
    <citation type="submission" date="2017-02" db="EMBL/GenBank/DDBJ databases">
        <authorList>
            <person name="Peterson S.W."/>
        </authorList>
    </citation>
    <scope>NUCLEOTIDE SEQUENCE [LARGE SCALE GENOMIC DNA]</scope>
    <source>
        <strain evidence="8 9">DSM 16080</strain>
    </source>
</reference>
<keyword evidence="5 7" id="KW-1133">Transmembrane helix</keyword>
<evidence type="ECO:0000256" key="6">
    <source>
        <dbReference type="ARBA" id="ARBA00023136"/>
    </source>
</evidence>